<reference evidence="2" key="1">
    <citation type="journal article" date="2013" name="Proc. Natl. Acad. Sci. U.S.A.">
        <title>Genome structure and metabolic features in the red seaweed Chondrus crispus shed light on evolution of the Archaeplastida.</title>
        <authorList>
            <person name="Collen J."/>
            <person name="Porcel B."/>
            <person name="Carre W."/>
            <person name="Ball S.G."/>
            <person name="Chaparro C."/>
            <person name="Tonon T."/>
            <person name="Barbeyron T."/>
            <person name="Michel G."/>
            <person name="Noel B."/>
            <person name="Valentin K."/>
            <person name="Elias M."/>
            <person name="Artiguenave F."/>
            <person name="Arun A."/>
            <person name="Aury J.M."/>
            <person name="Barbosa-Neto J.F."/>
            <person name="Bothwell J.H."/>
            <person name="Bouget F.Y."/>
            <person name="Brillet L."/>
            <person name="Cabello-Hurtado F."/>
            <person name="Capella-Gutierrez S."/>
            <person name="Charrier B."/>
            <person name="Cladiere L."/>
            <person name="Cock J.M."/>
            <person name="Coelho S.M."/>
            <person name="Colleoni C."/>
            <person name="Czjzek M."/>
            <person name="Da Silva C."/>
            <person name="Delage L."/>
            <person name="Denoeud F."/>
            <person name="Deschamps P."/>
            <person name="Dittami S.M."/>
            <person name="Gabaldon T."/>
            <person name="Gachon C.M."/>
            <person name="Groisillier A."/>
            <person name="Herve C."/>
            <person name="Jabbari K."/>
            <person name="Katinka M."/>
            <person name="Kloareg B."/>
            <person name="Kowalczyk N."/>
            <person name="Labadie K."/>
            <person name="Leblanc C."/>
            <person name="Lopez P.J."/>
            <person name="McLachlan D.H."/>
            <person name="Meslet-Cladiere L."/>
            <person name="Moustafa A."/>
            <person name="Nehr Z."/>
            <person name="Nyvall Collen P."/>
            <person name="Panaud O."/>
            <person name="Partensky F."/>
            <person name="Poulain J."/>
            <person name="Rensing S.A."/>
            <person name="Rousvoal S."/>
            <person name="Samson G."/>
            <person name="Symeonidi A."/>
            <person name="Weissenbach J."/>
            <person name="Zambounis A."/>
            <person name="Wincker P."/>
            <person name="Boyen C."/>
        </authorList>
    </citation>
    <scope>NUCLEOTIDE SEQUENCE [LARGE SCALE GENOMIC DNA]</scope>
    <source>
        <strain evidence="2">cv. Stackhouse</strain>
    </source>
</reference>
<evidence type="ECO:0000313" key="1">
    <source>
        <dbReference type="EMBL" id="CDF37284.1"/>
    </source>
</evidence>
<dbReference type="KEGG" id="ccp:CHC_T00005289001"/>
<keyword evidence="2" id="KW-1185">Reference proteome</keyword>
<evidence type="ECO:0000313" key="2">
    <source>
        <dbReference type="Proteomes" id="UP000012073"/>
    </source>
</evidence>
<dbReference type="EMBL" id="HG001828">
    <property type="protein sequence ID" value="CDF37284.1"/>
    <property type="molecule type" value="Genomic_DNA"/>
</dbReference>
<sequence length="79" mass="8923">MPDTSPFRVEGSHTGIASCAYQHGVKQIPDGLEILLLFPYDQLLTHLRWCVRSSRLVGPDSRQAWGGREWDSVVTEQRA</sequence>
<organism evidence="1 2">
    <name type="scientific">Chondrus crispus</name>
    <name type="common">Carrageen Irish moss</name>
    <name type="synonym">Polymorpha crispa</name>
    <dbReference type="NCBI Taxonomy" id="2769"/>
    <lineage>
        <taxon>Eukaryota</taxon>
        <taxon>Rhodophyta</taxon>
        <taxon>Florideophyceae</taxon>
        <taxon>Rhodymeniophycidae</taxon>
        <taxon>Gigartinales</taxon>
        <taxon>Gigartinaceae</taxon>
        <taxon>Chondrus</taxon>
    </lineage>
</organism>
<proteinExistence type="predicted"/>
<name>R7QGS3_CHOCR</name>
<dbReference type="Proteomes" id="UP000012073">
    <property type="component" value="Unassembled WGS sequence"/>
</dbReference>
<dbReference type="RefSeq" id="XP_005717103.1">
    <property type="nucleotide sequence ID" value="XM_005717046.1"/>
</dbReference>
<gene>
    <name evidence="1" type="ORF">CHC_T00005289001</name>
</gene>
<dbReference type="AlphaFoldDB" id="R7QGS3"/>
<dbReference type="GeneID" id="17324820"/>
<protein>
    <submittedName>
        <fullName evidence="1">Uncharacterized protein</fullName>
    </submittedName>
</protein>
<accession>R7QGS3</accession>
<dbReference type="Gramene" id="CDF37284">
    <property type="protein sequence ID" value="CDF37284"/>
    <property type="gene ID" value="CHC_T00005289001"/>
</dbReference>